<dbReference type="AlphaFoldDB" id="A0A5C5BDR0"/>
<feature type="compositionally biased region" description="Gly residues" evidence="1">
    <location>
        <begin position="71"/>
        <end position="83"/>
    </location>
</feature>
<protein>
    <submittedName>
        <fullName evidence="2">Toxin-antitoxin system HicB family antitoxin</fullName>
    </submittedName>
</protein>
<feature type="region of interest" description="Disordered" evidence="1">
    <location>
        <begin position="127"/>
        <end position="149"/>
    </location>
</feature>
<proteinExistence type="predicted"/>
<dbReference type="Gene3D" id="1.10.1220.10">
    <property type="entry name" value="Met repressor-like"/>
    <property type="match status" value="1"/>
</dbReference>
<dbReference type="Proteomes" id="UP000313849">
    <property type="component" value="Unassembled WGS sequence"/>
</dbReference>
<dbReference type="InterPro" id="IPR008651">
    <property type="entry name" value="Uncharacterised_HicB"/>
</dbReference>
<keyword evidence="3" id="KW-1185">Reference proteome</keyword>
<evidence type="ECO:0000256" key="1">
    <source>
        <dbReference type="SAM" id="MobiDB-lite"/>
    </source>
</evidence>
<dbReference type="SUPFAM" id="SSF47598">
    <property type="entry name" value="Ribbon-helix-helix"/>
    <property type="match status" value="1"/>
</dbReference>
<evidence type="ECO:0000313" key="2">
    <source>
        <dbReference type="EMBL" id="TNU74832.1"/>
    </source>
</evidence>
<sequence length="149" mass="14966">MADVEVRLQEGEPVLVARLRTEAFGPTAALEPTDALDPTAVLDTSPYGTPSAWPAGSAGGPVDSPVDGSGDAAGGDGGGGDGGATRFTLRIPDALKARVDAAAAAAGQSTNTWFVQAAELRLRAGWQAGPAGQQGPPPRRGHRLTGWVG</sequence>
<accession>A0A5C5BDR0</accession>
<comment type="caution">
    <text evidence="2">The sequence shown here is derived from an EMBL/GenBank/DDBJ whole genome shotgun (WGS) entry which is preliminary data.</text>
</comment>
<dbReference type="GO" id="GO:0006355">
    <property type="term" value="P:regulation of DNA-templated transcription"/>
    <property type="evidence" value="ECO:0007669"/>
    <property type="project" value="InterPro"/>
</dbReference>
<dbReference type="EMBL" id="VENP01000021">
    <property type="protein sequence ID" value="TNU74832.1"/>
    <property type="molecule type" value="Genomic_DNA"/>
</dbReference>
<dbReference type="InterPro" id="IPR010985">
    <property type="entry name" value="Ribbon_hlx_hlx"/>
</dbReference>
<name>A0A5C5BDR0_9MICO</name>
<dbReference type="Pfam" id="PF05534">
    <property type="entry name" value="HicB"/>
    <property type="match status" value="1"/>
</dbReference>
<dbReference type="InterPro" id="IPR013321">
    <property type="entry name" value="Arc_rbn_hlx_hlx"/>
</dbReference>
<organism evidence="2 3">
    <name type="scientific">Miniimonas arenae</name>
    <dbReference type="NCBI Taxonomy" id="676201"/>
    <lineage>
        <taxon>Bacteria</taxon>
        <taxon>Bacillati</taxon>
        <taxon>Actinomycetota</taxon>
        <taxon>Actinomycetes</taxon>
        <taxon>Micrococcales</taxon>
        <taxon>Beutenbergiaceae</taxon>
        <taxon>Miniimonas</taxon>
    </lineage>
</organism>
<feature type="region of interest" description="Disordered" evidence="1">
    <location>
        <begin position="43"/>
        <end position="86"/>
    </location>
</feature>
<evidence type="ECO:0000313" key="3">
    <source>
        <dbReference type="Proteomes" id="UP000313849"/>
    </source>
</evidence>
<gene>
    <name evidence="2" type="ORF">FH969_07210</name>
</gene>
<reference evidence="2 3" key="1">
    <citation type="submission" date="2019-06" db="EMBL/GenBank/DDBJ databases">
        <title>Draft genome sequence of Miniimonas arenae KCTC 19750T isolated from sea sand.</title>
        <authorList>
            <person name="Park S.-J."/>
        </authorList>
    </citation>
    <scope>NUCLEOTIDE SEQUENCE [LARGE SCALE GENOMIC DNA]</scope>
    <source>
        <strain evidence="2 3">KCTC 19750</strain>
    </source>
</reference>